<comment type="similarity">
    <text evidence="2 7">Belongs to the Mediator complex subunit 9 family.</text>
</comment>
<evidence type="ECO:0000256" key="5">
    <source>
        <dbReference type="ARBA" id="ARBA00023163"/>
    </source>
</evidence>
<evidence type="ECO:0000313" key="10">
    <source>
        <dbReference type="Proteomes" id="UP000789508"/>
    </source>
</evidence>
<evidence type="ECO:0000313" key="9">
    <source>
        <dbReference type="EMBL" id="CAG8515077.1"/>
    </source>
</evidence>
<keyword evidence="3 7" id="KW-0805">Transcription regulation</keyword>
<keyword evidence="6 7" id="KW-0539">Nucleus</keyword>
<dbReference type="GO" id="GO:0006357">
    <property type="term" value="P:regulation of transcription by RNA polymerase II"/>
    <property type="evidence" value="ECO:0007669"/>
    <property type="project" value="InterPro"/>
</dbReference>
<evidence type="ECO:0000256" key="2">
    <source>
        <dbReference type="ARBA" id="ARBA00008089"/>
    </source>
</evidence>
<name>A0A9N9A207_9GLOM</name>
<keyword evidence="4 7" id="KW-0010">Activator</keyword>
<feature type="region of interest" description="Disordered" evidence="8">
    <location>
        <begin position="186"/>
        <end position="216"/>
    </location>
</feature>
<reference evidence="9" key="1">
    <citation type="submission" date="2021-06" db="EMBL/GenBank/DDBJ databases">
        <authorList>
            <person name="Kallberg Y."/>
            <person name="Tangrot J."/>
            <person name="Rosling A."/>
        </authorList>
    </citation>
    <scope>NUCLEOTIDE SEQUENCE</scope>
    <source>
        <strain evidence="9">FL130A</strain>
    </source>
</reference>
<evidence type="ECO:0000256" key="8">
    <source>
        <dbReference type="SAM" id="MobiDB-lite"/>
    </source>
</evidence>
<comment type="subunit">
    <text evidence="7">Component of the Mediator complex.</text>
</comment>
<dbReference type="OrthoDB" id="5528926at2759"/>
<organism evidence="9 10">
    <name type="scientific">Ambispora leptoticha</name>
    <dbReference type="NCBI Taxonomy" id="144679"/>
    <lineage>
        <taxon>Eukaryota</taxon>
        <taxon>Fungi</taxon>
        <taxon>Fungi incertae sedis</taxon>
        <taxon>Mucoromycota</taxon>
        <taxon>Glomeromycotina</taxon>
        <taxon>Glomeromycetes</taxon>
        <taxon>Archaeosporales</taxon>
        <taxon>Ambisporaceae</taxon>
        <taxon>Ambispora</taxon>
    </lineage>
</organism>
<dbReference type="AlphaFoldDB" id="A0A9N9A207"/>
<dbReference type="InterPro" id="IPR011425">
    <property type="entry name" value="Med9"/>
</dbReference>
<comment type="subcellular location">
    <subcellularLocation>
        <location evidence="1 7">Nucleus</location>
    </subcellularLocation>
</comment>
<dbReference type="Pfam" id="PF07544">
    <property type="entry name" value="Med9"/>
    <property type="match status" value="1"/>
</dbReference>
<dbReference type="GO" id="GO:0003712">
    <property type="term" value="F:transcription coregulator activity"/>
    <property type="evidence" value="ECO:0007669"/>
    <property type="project" value="InterPro"/>
</dbReference>
<dbReference type="GO" id="GO:0016592">
    <property type="term" value="C:mediator complex"/>
    <property type="evidence" value="ECO:0007669"/>
    <property type="project" value="InterPro"/>
</dbReference>
<dbReference type="Proteomes" id="UP000789508">
    <property type="component" value="Unassembled WGS sequence"/>
</dbReference>
<accession>A0A9N9A207</accession>
<keyword evidence="5 7" id="KW-0804">Transcription</keyword>
<gene>
    <name evidence="7" type="primary">MED9</name>
    <name evidence="9" type="ORF">ALEPTO_LOCUS4173</name>
</gene>
<keyword evidence="10" id="KW-1185">Reference proteome</keyword>
<evidence type="ECO:0000256" key="7">
    <source>
        <dbReference type="RuleBase" id="RU364145"/>
    </source>
</evidence>
<dbReference type="EMBL" id="CAJVPS010000908">
    <property type="protein sequence ID" value="CAG8515077.1"/>
    <property type="molecule type" value="Genomic_DNA"/>
</dbReference>
<sequence>MDYNTLSPNTIDNLVAFIEDPTSGTGSGTSTTADLSSVMPYAITDTITDLSVGVSLGNSLLGGFDVLDSSTTNTTGGLKNVQSINSQQLPPQQSHLQDGFPREEFKFLPKIYELFDAFDPEKDNRSQVHQLMEKLRHQFERGRNILENLPGVDLVREQQDRLIHNQKEYLLKRKAQRQKYLNLPLLKNTSGPRATHHRSLSKLIDTRADDNGGSSI</sequence>
<evidence type="ECO:0000256" key="6">
    <source>
        <dbReference type="ARBA" id="ARBA00023242"/>
    </source>
</evidence>
<proteinExistence type="inferred from homology"/>
<comment type="function">
    <text evidence="7">Component of the Mediator complex, a coactivator involved in the regulated transcription of nearly all RNA polymerase II-dependent genes. Mediator functions as a bridge to convey information from gene-specific regulatory proteins to the basal RNA polymerase II transcription machinery. Mediator is recruited to promoters by direct interactions with regulatory proteins and serves as a scaffold for the assembly of a functional preinitiation complex with RNA polymerase II and the general transcription factors.</text>
</comment>
<evidence type="ECO:0000256" key="1">
    <source>
        <dbReference type="ARBA" id="ARBA00004123"/>
    </source>
</evidence>
<evidence type="ECO:0000256" key="4">
    <source>
        <dbReference type="ARBA" id="ARBA00023159"/>
    </source>
</evidence>
<evidence type="ECO:0000256" key="3">
    <source>
        <dbReference type="ARBA" id="ARBA00023015"/>
    </source>
</evidence>
<comment type="caution">
    <text evidence="9">The sequence shown here is derived from an EMBL/GenBank/DDBJ whole genome shotgun (WGS) entry which is preliminary data.</text>
</comment>
<protein>
    <recommendedName>
        <fullName evidence="7">Mediator of RNA polymerase II transcription subunit 9</fullName>
    </recommendedName>
    <alternativeName>
        <fullName evidence="7">Mediator complex subunit 9</fullName>
    </alternativeName>
</protein>